<dbReference type="RefSeq" id="XP_018328620.1">
    <property type="nucleotide sequence ID" value="XM_018473118.2"/>
</dbReference>
<dbReference type="OrthoDB" id="6022711at2759"/>
<dbReference type="PANTHER" id="PTHR11324:SF16">
    <property type="entry name" value="PDZ DOMAIN-CONTAINING PROTEIN 2"/>
    <property type="match status" value="1"/>
</dbReference>
<dbReference type="PROSITE" id="PS50106">
    <property type="entry name" value="PDZ"/>
    <property type="match status" value="2"/>
</dbReference>
<evidence type="ECO:0000256" key="1">
    <source>
        <dbReference type="SAM" id="Coils"/>
    </source>
</evidence>
<dbReference type="PANTHER" id="PTHR11324">
    <property type="entry name" value="IL16-RELATED"/>
    <property type="match status" value="1"/>
</dbReference>
<dbReference type="Pfam" id="PF00595">
    <property type="entry name" value="PDZ"/>
    <property type="match status" value="2"/>
</dbReference>
<proteinExistence type="predicted"/>
<dbReference type="SUPFAM" id="SSF50156">
    <property type="entry name" value="PDZ domain-like"/>
    <property type="match status" value="2"/>
</dbReference>
<dbReference type="Proteomes" id="UP000192223">
    <property type="component" value="Unplaced"/>
</dbReference>
<feature type="compositionally biased region" description="Polar residues" evidence="2">
    <location>
        <begin position="276"/>
        <end position="296"/>
    </location>
</feature>
<organism evidence="4 6">
    <name type="scientific">Agrilus planipennis</name>
    <name type="common">Emerald ash borer</name>
    <name type="synonym">Agrilus marcopoli</name>
    <dbReference type="NCBI Taxonomy" id="224129"/>
    <lineage>
        <taxon>Eukaryota</taxon>
        <taxon>Metazoa</taxon>
        <taxon>Ecdysozoa</taxon>
        <taxon>Arthropoda</taxon>
        <taxon>Hexapoda</taxon>
        <taxon>Insecta</taxon>
        <taxon>Pterygota</taxon>
        <taxon>Neoptera</taxon>
        <taxon>Endopterygota</taxon>
        <taxon>Coleoptera</taxon>
        <taxon>Polyphaga</taxon>
        <taxon>Elateriformia</taxon>
        <taxon>Buprestoidea</taxon>
        <taxon>Buprestidae</taxon>
        <taxon>Agrilinae</taxon>
        <taxon>Agrilus</taxon>
    </lineage>
</organism>
<sequence>MRLFKRRNSDPSPHTIQNGSCETYHPLDVDCCTSKIEGVSYLDKKLEPNWDFTKTNSSEFLSEITGRSCWTPWQKRIGVLEHKSSNAGSQSSSIENIPYGNQPKKSKEFNKKQTPDTLHSDLKKIYEIYKECSNTKKTVKYTARSKRKLKSTMENLELNEKQLLDYLLLVKPDAKELKDLINDLKANEKRKSKKMTSLAEENTGKTLRKKKSVRNLFSLSFSKSDDESECINRFKRTSSSGSLSSLSDMLMHTKKALSLSEISSMVSSITGKSDESGYSTDSTRNPSSLRASFKSTCSDSSNLNTRDVTNITFLNDTNESDKTLRCLEVDSSYDNFDKSRTALGSMKRPRSDSTDDNKYTPNSKKVIDSSKVNTSHKNYENIKPNHLQTPQTNNINSYTNTPLRDRTEIETKNVKLMEELVKSFNDKLRNISLDHDSILVPNYPSTLRSDGTYQSFRRPLIEKDYKCVRLKLNCTQKTGITIAEKNEPTTKNNSFVITDIHPGSIAERNGNLWIGDEVVKLNGVRLRGVSFTSALRLLAPINGELEIIISRIKVVDNERTRGDYKTLRERNIDRNELSNKKIFQRIDSTDQVVKKTRENTDVPLIYKNSEPCRQHVSQLSNNPANYKIPRVVGEMVKEGPLTPRLRRLNENNLLRRNNTPTSSIKRICTTTPRNHKNAIFSVNFQKGPDKKSLGFSIVGGADSPRGPMGIFVKTVFENGQAAECGNITTGDEILAVNGTPFHGLTHKEAITIFKNIKTGNIKIDIARRFNQRKFESI</sequence>
<feature type="domain" description="PDZ" evidence="3">
    <location>
        <begin position="467"/>
        <end position="553"/>
    </location>
</feature>
<feature type="region of interest" description="Disordered" evidence="2">
    <location>
        <begin position="84"/>
        <end position="115"/>
    </location>
</feature>
<evidence type="ECO:0000259" key="3">
    <source>
        <dbReference type="PROSITE" id="PS50106"/>
    </source>
</evidence>
<feature type="compositionally biased region" description="Basic and acidic residues" evidence="2">
    <location>
        <begin position="105"/>
        <end position="115"/>
    </location>
</feature>
<feature type="region of interest" description="Disordered" evidence="2">
    <location>
        <begin position="381"/>
        <end position="400"/>
    </location>
</feature>
<dbReference type="AlphaFoldDB" id="A0A1W4X8F5"/>
<accession>A0A1W4X8F5</accession>
<feature type="compositionally biased region" description="Polar residues" evidence="2">
    <location>
        <begin position="85"/>
        <end position="95"/>
    </location>
</feature>
<evidence type="ECO:0000313" key="5">
    <source>
        <dbReference type="RefSeq" id="XP_018328619.1"/>
    </source>
</evidence>
<dbReference type="InterPro" id="IPR036034">
    <property type="entry name" value="PDZ_sf"/>
</dbReference>
<dbReference type="CDD" id="cd06759">
    <property type="entry name" value="PDZ3_PDZD2-PDZ1_hPro-IL-16-like"/>
    <property type="match status" value="1"/>
</dbReference>
<feature type="region of interest" description="Disordered" evidence="2">
    <location>
        <begin position="338"/>
        <end position="362"/>
    </location>
</feature>
<gene>
    <name evidence="5 6" type="primary">LOC108739282</name>
</gene>
<dbReference type="CDD" id="cd00136">
    <property type="entry name" value="PDZ_canonical"/>
    <property type="match status" value="1"/>
</dbReference>
<dbReference type="RefSeq" id="XP_018328619.1">
    <property type="nucleotide sequence ID" value="XM_018473117.2"/>
</dbReference>
<protein>
    <submittedName>
        <fullName evidence="5 6">Uncharacterized protein LOC108739282 isoform X1</fullName>
    </submittedName>
</protein>
<feature type="domain" description="PDZ" evidence="3">
    <location>
        <begin position="681"/>
        <end position="755"/>
    </location>
</feature>
<dbReference type="InterPro" id="IPR001478">
    <property type="entry name" value="PDZ"/>
</dbReference>
<feature type="compositionally biased region" description="Basic and acidic residues" evidence="2">
    <location>
        <begin position="349"/>
        <end position="358"/>
    </location>
</feature>
<dbReference type="SMART" id="SM00228">
    <property type="entry name" value="PDZ"/>
    <property type="match status" value="2"/>
</dbReference>
<feature type="compositionally biased region" description="Polar residues" evidence="2">
    <location>
        <begin position="386"/>
        <end position="400"/>
    </location>
</feature>
<dbReference type="GeneID" id="108739282"/>
<feature type="region of interest" description="Disordered" evidence="2">
    <location>
        <begin position="269"/>
        <end position="296"/>
    </location>
</feature>
<feature type="coiled-coil region" evidence="1">
    <location>
        <begin position="174"/>
        <end position="201"/>
    </location>
</feature>
<keyword evidence="4" id="KW-1185">Reference proteome</keyword>
<reference evidence="5 6" key="1">
    <citation type="submission" date="2025-04" db="UniProtKB">
        <authorList>
            <consortium name="RefSeq"/>
        </authorList>
    </citation>
    <scope>IDENTIFICATION</scope>
    <source>
        <tissue evidence="5 6">Entire body</tissue>
    </source>
</reference>
<dbReference type="Gene3D" id="2.30.42.10">
    <property type="match status" value="2"/>
</dbReference>
<dbReference type="STRING" id="224129.A0A1W4X8F5"/>
<evidence type="ECO:0000313" key="6">
    <source>
        <dbReference type="RefSeq" id="XP_018328620.1"/>
    </source>
</evidence>
<keyword evidence="1" id="KW-0175">Coiled coil</keyword>
<name>A0A1W4X8F5_AGRPL</name>
<dbReference type="KEGG" id="apln:108739282"/>
<evidence type="ECO:0000256" key="2">
    <source>
        <dbReference type="SAM" id="MobiDB-lite"/>
    </source>
</evidence>
<evidence type="ECO:0000313" key="4">
    <source>
        <dbReference type="Proteomes" id="UP000192223"/>
    </source>
</evidence>